<dbReference type="PROSITE" id="PS50928">
    <property type="entry name" value="ABC_TM1"/>
    <property type="match status" value="1"/>
</dbReference>
<feature type="transmembrane region" description="Helical" evidence="8">
    <location>
        <begin position="20"/>
        <end position="40"/>
    </location>
</feature>
<keyword evidence="11" id="KW-1185">Reference proteome</keyword>
<keyword evidence="7 8" id="KW-0472">Membrane</keyword>
<feature type="transmembrane region" description="Helical" evidence="8">
    <location>
        <begin position="217"/>
        <end position="237"/>
    </location>
</feature>
<evidence type="ECO:0000256" key="8">
    <source>
        <dbReference type="RuleBase" id="RU363032"/>
    </source>
</evidence>
<comment type="subcellular location">
    <subcellularLocation>
        <location evidence="1">Cell inner membrane</location>
        <topology evidence="1">Multi-pass membrane protein</topology>
    </subcellularLocation>
    <subcellularLocation>
        <location evidence="8">Cell membrane</location>
        <topology evidence="8">Multi-pass membrane protein</topology>
    </subcellularLocation>
</comment>
<evidence type="ECO:0000256" key="2">
    <source>
        <dbReference type="ARBA" id="ARBA00010072"/>
    </source>
</evidence>
<evidence type="ECO:0000256" key="3">
    <source>
        <dbReference type="ARBA" id="ARBA00022448"/>
    </source>
</evidence>
<feature type="domain" description="ABC transmembrane type-1" evidence="9">
    <location>
        <begin position="142"/>
        <end position="332"/>
    </location>
</feature>
<comment type="similarity">
    <text evidence="2">Belongs to the binding-protein-dependent transport system permease family. HisMQ subfamily.</text>
</comment>
<feature type="transmembrane region" description="Helical" evidence="8">
    <location>
        <begin position="315"/>
        <end position="333"/>
    </location>
</feature>
<keyword evidence="4" id="KW-1003">Cell membrane</keyword>
<evidence type="ECO:0000313" key="10">
    <source>
        <dbReference type="EMBL" id="TCN43694.1"/>
    </source>
</evidence>
<gene>
    <name evidence="10" type="ORF">EV665_10979</name>
</gene>
<organism evidence="10 11">
    <name type="scientific">Shinella granuli</name>
    <dbReference type="NCBI Taxonomy" id="323621"/>
    <lineage>
        <taxon>Bacteria</taxon>
        <taxon>Pseudomonadati</taxon>
        <taxon>Pseudomonadota</taxon>
        <taxon>Alphaproteobacteria</taxon>
        <taxon>Hyphomicrobiales</taxon>
        <taxon>Rhizobiaceae</taxon>
        <taxon>Shinella</taxon>
    </lineage>
</organism>
<protein>
    <submittedName>
        <fullName evidence="10">Amino acid ABC transporter membrane protein 2 (PAAT family)</fullName>
    </submittedName>
</protein>
<evidence type="ECO:0000256" key="4">
    <source>
        <dbReference type="ARBA" id="ARBA00022475"/>
    </source>
</evidence>
<dbReference type="InterPro" id="IPR043429">
    <property type="entry name" value="ArtM/GltK/GlnP/TcyL/YhdX-like"/>
</dbReference>
<keyword evidence="5 8" id="KW-0812">Transmembrane</keyword>
<evidence type="ECO:0000259" key="9">
    <source>
        <dbReference type="PROSITE" id="PS50928"/>
    </source>
</evidence>
<dbReference type="NCBIfam" id="TIGR01726">
    <property type="entry name" value="HEQRo_perm_3TM"/>
    <property type="match status" value="1"/>
</dbReference>
<evidence type="ECO:0000313" key="11">
    <source>
        <dbReference type="Proteomes" id="UP000295351"/>
    </source>
</evidence>
<dbReference type="InterPro" id="IPR035906">
    <property type="entry name" value="MetI-like_sf"/>
</dbReference>
<evidence type="ECO:0000256" key="7">
    <source>
        <dbReference type="ARBA" id="ARBA00023136"/>
    </source>
</evidence>
<dbReference type="InterPro" id="IPR000515">
    <property type="entry name" value="MetI-like"/>
</dbReference>
<keyword evidence="6 8" id="KW-1133">Transmembrane helix</keyword>
<dbReference type="RefSeq" id="WP_133034864.1">
    <property type="nucleotide sequence ID" value="NZ_BAABEI010000004.1"/>
</dbReference>
<feature type="transmembrane region" description="Helical" evidence="8">
    <location>
        <begin position="84"/>
        <end position="103"/>
    </location>
</feature>
<name>A0A4R2CVK1_SHIGR</name>
<accession>A0A4R2CVK1</accession>
<dbReference type="SUPFAM" id="SSF161098">
    <property type="entry name" value="MetI-like"/>
    <property type="match status" value="1"/>
</dbReference>
<dbReference type="Gene3D" id="1.10.3720.10">
    <property type="entry name" value="MetI-like"/>
    <property type="match status" value="1"/>
</dbReference>
<dbReference type="GO" id="GO:0022857">
    <property type="term" value="F:transmembrane transporter activity"/>
    <property type="evidence" value="ECO:0007669"/>
    <property type="project" value="InterPro"/>
</dbReference>
<dbReference type="GO" id="GO:0006865">
    <property type="term" value="P:amino acid transport"/>
    <property type="evidence" value="ECO:0007669"/>
    <property type="project" value="TreeGrafter"/>
</dbReference>
<feature type="transmembrane region" description="Helical" evidence="8">
    <location>
        <begin position="270"/>
        <end position="295"/>
    </location>
</feature>
<dbReference type="EMBL" id="SLVX01000009">
    <property type="protein sequence ID" value="TCN43694.1"/>
    <property type="molecule type" value="Genomic_DNA"/>
</dbReference>
<proteinExistence type="inferred from homology"/>
<evidence type="ECO:0000256" key="5">
    <source>
        <dbReference type="ARBA" id="ARBA00022692"/>
    </source>
</evidence>
<keyword evidence="3 8" id="KW-0813">Transport</keyword>
<dbReference type="Pfam" id="PF00528">
    <property type="entry name" value="BPD_transp_1"/>
    <property type="match status" value="1"/>
</dbReference>
<dbReference type="GO" id="GO:0043190">
    <property type="term" value="C:ATP-binding cassette (ABC) transporter complex"/>
    <property type="evidence" value="ECO:0007669"/>
    <property type="project" value="InterPro"/>
</dbReference>
<comment type="caution">
    <text evidence="10">The sequence shown here is derived from an EMBL/GenBank/DDBJ whole genome shotgun (WGS) entry which is preliminary data.</text>
</comment>
<dbReference type="CDD" id="cd06261">
    <property type="entry name" value="TM_PBP2"/>
    <property type="match status" value="1"/>
</dbReference>
<dbReference type="PANTHER" id="PTHR30614:SF41">
    <property type="entry name" value="INNER MEMBRANE AMINO-ACID ABC TRANSPORTER PERMEASE PROTEIN YHDY"/>
    <property type="match status" value="1"/>
</dbReference>
<evidence type="ECO:0000256" key="6">
    <source>
        <dbReference type="ARBA" id="ARBA00022989"/>
    </source>
</evidence>
<dbReference type="PANTHER" id="PTHR30614">
    <property type="entry name" value="MEMBRANE COMPONENT OF AMINO ACID ABC TRANSPORTER"/>
    <property type="match status" value="1"/>
</dbReference>
<sequence>MTAAARTLATLRTGLFGTRTNTLITAATLLVLSQILPPLLRWAVLDATFTGDAGACTREGACWAFVSAKLRFILFAFYPPDLQWRPALVILLIAAILTASALPRFWGRTLLLAWPLTILACWLLLEGAFTATPIPSNQWGGLPVTLFVWAVCFAAATPVAVLLALARRSSLGGLRTFSVLYIELMRGTPMVGILYVAMLILPMALPDALSFDKMLRAIFMVTLFWAAYIAEVIRAGLQAIPDGQREAATALGLGYWRTQRLVILPQAFRIVIPGMVNLAIGFLLATSLLAVIGIFDLLNAARAAATDPQWLGFYNEAYIVVALVYFAICFSASRYSRWLERRLTAGRQPAGASAAARKE</sequence>
<evidence type="ECO:0000256" key="1">
    <source>
        <dbReference type="ARBA" id="ARBA00004429"/>
    </source>
</evidence>
<reference evidence="10 11" key="1">
    <citation type="submission" date="2019-03" db="EMBL/GenBank/DDBJ databases">
        <title>Genomic Encyclopedia of Type Strains, Phase IV (KMG-IV): sequencing the most valuable type-strain genomes for metagenomic binning, comparative biology and taxonomic classification.</title>
        <authorList>
            <person name="Goeker M."/>
        </authorList>
    </citation>
    <scope>NUCLEOTIDE SEQUENCE [LARGE SCALE GENOMIC DNA]</scope>
    <source>
        <strain evidence="10 11">DSM 18401</strain>
    </source>
</reference>
<feature type="transmembrane region" description="Helical" evidence="8">
    <location>
        <begin position="187"/>
        <end position="205"/>
    </location>
</feature>
<dbReference type="AlphaFoldDB" id="A0A4R2CVK1"/>
<feature type="transmembrane region" description="Helical" evidence="8">
    <location>
        <begin position="110"/>
        <end position="134"/>
    </location>
</feature>
<dbReference type="InterPro" id="IPR010065">
    <property type="entry name" value="AA_ABC_transptr_permease_3TM"/>
</dbReference>
<dbReference type="Proteomes" id="UP000295351">
    <property type="component" value="Unassembled WGS sequence"/>
</dbReference>
<feature type="transmembrane region" description="Helical" evidence="8">
    <location>
        <begin position="146"/>
        <end position="166"/>
    </location>
</feature>